<protein>
    <submittedName>
        <fullName evidence="2">Uncharacterized protein</fullName>
    </submittedName>
</protein>
<feature type="coiled-coil region" evidence="1">
    <location>
        <begin position="438"/>
        <end position="528"/>
    </location>
</feature>
<name>E1R1H8_SEDSS</name>
<dbReference type="OrthoDB" id="291028at2"/>
<dbReference type="EMBL" id="CP002116">
    <property type="protein sequence ID" value="ADK81119.1"/>
    <property type="molecule type" value="Genomic_DNA"/>
</dbReference>
<sequence>MGTALIDELKILLRAETRTAVKAMRDAQKQTDSLEGQLKSLATGAVKSFGTYAAAALSIKKVIDISRESGQAASDAQETMSKYAVVFDDVRQASMATASQLAEDFDLASSTAQKLLGNTGDLLTGFGLSSDAALKLSDTTNRLAIDLASFSNAQGGAAAVSHALVSAFSGEREALKSYGIVINEAMVKEKMAENTAKGLTFATEQQAKIQATLDLATEQSKNAIGDYARTSDSAANVTRALGEETKRLKENYGTLVNEGLTPAKAFFRDLLDSINDNIEKNRELSAALDAIYGRSAIGDSVESLQQLEAGLQDLKEKEAALQELVKSGRGDVAAQAKEALSGIQGQIERTEQLILASSRFLSAQEAIRLEEKRSLEAAAKLAAVREKAAKDNETALSELAKRELEAMEPNEKQLRLLQDEIDKWAAVRDAGVAAGQDMAEVQRLLNDLIDERNRKLSEGKTNWSQPLEGLSEWEQEYKDILNEASLDRQQMERDEEARLAEIRESFGKSQLQARLDEIRLQVDAAKQAGVDEVDVEKWKTEQIIQLYATRAQEAMAIYNQLSGMLSDIYSLQGNLSDAAAEKEIANLDNQIEFKKAAGETYEDLEAEKTEKEDKLARKQFERDKKNRKSETIASGAQAVINAYASMNPIAASAMAAVIAGLTARKVALINQQQYTGLADGGIVPAQGDAGGLYRLGDKNKAETVIPFDIRNLKSGGTTVQVHVDNVYGPGGSEAFAKYIVQTVKRGQSSGRVEKWGA</sequence>
<keyword evidence="1" id="KW-0175">Coiled coil</keyword>
<evidence type="ECO:0000313" key="3">
    <source>
        <dbReference type="Proteomes" id="UP000002318"/>
    </source>
</evidence>
<dbReference type="eggNOG" id="COG1196">
    <property type="taxonomic scope" value="Bacteria"/>
</dbReference>
<evidence type="ECO:0000256" key="1">
    <source>
        <dbReference type="SAM" id="Coils"/>
    </source>
</evidence>
<dbReference type="HOGENOM" id="CLU_367972_0_0_12"/>
<reference evidence="2 3" key="1">
    <citation type="journal article" date="2010" name="Stand. Genomic Sci.">
        <title>Complete genome sequence of Spirochaeta smaragdinae type strain (SEBR 4228).</title>
        <authorList>
            <person name="Mavromatis K."/>
            <person name="Yasawong M."/>
            <person name="Chertkov O."/>
            <person name="Lapidus A."/>
            <person name="Lucas S."/>
            <person name="Nolan M."/>
            <person name="Del Rio T.G."/>
            <person name="Tice H."/>
            <person name="Cheng J.F."/>
            <person name="Pitluck S."/>
            <person name="Liolios K."/>
            <person name="Ivanova N."/>
            <person name="Tapia R."/>
            <person name="Han C."/>
            <person name="Bruce D."/>
            <person name="Goodwin L."/>
            <person name="Pati A."/>
            <person name="Chen A."/>
            <person name="Palaniappan K."/>
            <person name="Land M."/>
            <person name="Hauser L."/>
            <person name="Chang Y.J."/>
            <person name="Jeffries C.D."/>
            <person name="Detter J.C."/>
            <person name="Rohde M."/>
            <person name="Brambilla E."/>
            <person name="Spring S."/>
            <person name="Goker M."/>
            <person name="Sikorski J."/>
            <person name="Woyke T."/>
            <person name="Bristow J."/>
            <person name="Eisen J.A."/>
            <person name="Markowitz V."/>
            <person name="Hugenholtz P."/>
            <person name="Klenk H.P."/>
            <person name="Kyrpides N.C."/>
        </authorList>
    </citation>
    <scope>NUCLEOTIDE SEQUENCE [LARGE SCALE GENOMIC DNA]</scope>
    <source>
        <strain evidence="3">DSM 11293 / JCM 15392 / SEBR 4228</strain>
    </source>
</reference>
<gene>
    <name evidence="2" type="ordered locus">Spirs_1997</name>
</gene>
<dbReference type="STRING" id="573413.Spirs_1997"/>
<dbReference type="Proteomes" id="UP000002318">
    <property type="component" value="Chromosome"/>
</dbReference>
<dbReference type="RefSeq" id="WP_013254583.1">
    <property type="nucleotide sequence ID" value="NC_014364.1"/>
</dbReference>
<evidence type="ECO:0000313" key="2">
    <source>
        <dbReference type="EMBL" id="ADK81119.1"/>
    </source>
</evidence>
<keyword evidence="3" id="KW-1185">Reference proteome</keyword>
<accession>E1R1H8</accession>
<feature type="coiled-coil region" evidence="1">
    <location>
        <begin position="577"/>
        <end position="621"/>
    </location>
</feature>
<proteinExistence type="predicted"/>
<dbReference type="AlphaFoldDB" id="E1R1H8"/>
<feature type="coiled-coil region" evidence="1">
    <location>
        <begin position="297"/>
        <end position="353"/>
    </location>
</feature>
<dbReference type="KEGG" id="ssm:Spirs_1997"/>
<organism evidence="2 3">
    <name type="scientific">Sediminispirochaeta smaragdinae (strain DSM 11293 / JCM 15392 / SEBR 4228)</name>
    <name type="common">Spirochaeta smaragdinae</name>
    <dbReference type="NCBI Taxonomy" id="573413"/>
    <lineage>
        <taxon>Bacteria</taxon>
        <taxon>Pseudomonadati</taxon>
        <taxon>Spirochaetota</taxon>
        <taxon>Spirochaetia</taxon>
        <taxon>Spirochaetales</taxon>
        <taxon>Spirochaetaceae</taxon>
        <taxon>Sediminispirochaeta</taxon>
    </lineage>
</organism>